<reference evidence="2 3" key="1">
    <citation type="journal article" date="2018" name="Nat. Ecol. Evol.">
        <title>Pezizomycetes genomes reveal the molecular basis of ectomycorrhizal truffle lifestyle.</title>
        <authorList>
            <person name="Murat C."/>
            <person name="Payen T."/>
            <person name="Noel B."/>
            <person name="Kuo A."/>
            <person name="Morin E."/>
            <person name="Chen J."/>
            <person name="Kohler A."/>
            <person name="Krizsan K."/>
            <person name="Balestrini R."/>
            <person name="Da Silva C."/>
            <person name="Montanini B."/>
            <person name="Hainaut M."/>
            <person name="Levati E."/>
            <person name="Barry K.W."/>
            <person name="Belfiori B."/>
            <person name="Cichocki N."/>
            <person name="Clum A."/>
            <person name="Dockter R.B."/>
            <person name="Fauchery L."/>
            <person name="Guy J."/>
            <person name="Iotti M."/>
            <person name="Le Tacon F."/>
            <person name="Lindquist E.A."/>
            <person name="Lipzen A."/>
            <person name="Malagnac F."/>
            <person name="Mello A."/>
            <person name="Molinier V."/>
            <person name="Miyauchi S."/>
            <person name="Poulain J."/>
            <person name="Riccioni C."/>
            <person name="Rubini A."/>
            <person name="Sitrit Y."/>
            <person name="Splivallo R."/>
            <person name="Traeger S."/>
            <person name="Wang M."/>
            <person name="Zifcakova L."/>
            <person name="Wipf D."/>
            <person name="Zambonelli A."/>
            <person name="Paolocci F."/>
            <person name="Nowrousian M."/>
            <person name="Ottonello S."/>
            <person name="Baldrian P."/>
            <person name="Spatafora J.W."/>
            <person name="Henrissat B."/>
            <person name="Nagy L.G."/>
            <person name="Aury J.M."/>
            <person name="Wincker P."/>
            <person name="Grigoriev I.V."/>
            <person name="Bonfante P."/>
            <person name="Martin F.M."/>
        </authorList>
    </citation>
    <scope>NUCLEOTIDE SEQUENCE [LARGE SCALE GENOMIC DNA]</scope>
    <source>
        <strain evidence="2 3">CCBAS932</strain>
    </source>
</reference>
<dbReference type="EMBL" id="ML119120">
    <property type="protein sequence ID" value="RPB13876.1"/>
    <property type="molecule type" value="Genomic_DNA"/>
</dbReference>
<evidence type="ECO:0000256" key="1">
    <source>
        <dbReference type="SAM" id="MobiDB-lite"/>
    </source>
</evidence>
<accession>A0A3N4KTN2</accession>
<dbReference type="InParanoid" id="A0A3N4KTN2"/>
<gene>
    <name evidence="2" type="ORF">P167DRAFT_564095</name>
</gene>
<evidence type="ECO:0000313" key="3">
    <source>
        <dbReference type="Proteomes" id="UP000277580"/>
    </source>
</evidence>
<feature type="compositionally biased region" description="Polar residues" evidence="1">
    <location>
        <begin position="74"/>
        <end position="88"/>
    </location>
</feature>
<organism evidence="2 3">
    <name type="scientific">Morchella conica CCBAS932</name>
    <dbReference type="NCBI Taxonomy" id="1392247"/>
    <lineage>
        <taxon>Eukaryota</taxon>
        <taxon>Fungi</taxon>
        <taxon>Dikarya</taxon>
        <taxon>Ascomycota</taxon>
        <taxon>Pezizomycotina</taxon>
        <taxon>Pezizomycetes</taxon>
        <taxon>Pezizales</taxon>
        <taxon>Morchellaceae</taxon>
        <taxon>Morchella</taxon>
    </lineage>
</organism>
<protein>
    <submittedName>
        <fullName evidence="2">Uncharacterized protein</fullName>
    </submittedName>
</protein>
<feature type="region of interest" description="Disordered" evidence="1">
    <location>
        <begin position="74"/>
        <end position="94"/>
    </location>
</feature>
<sequence>MPGRLLSTSAAEEQKVLLQLRGVESTKISKSTPSVVTLTAQAVRRVTRESAMLHSKDRTVSSQTTSAVLGNETHASTFLSSQSVTPNVDGQCAR</sequence>
<evidence type="ECO:0000313" key="2">
    <source>
        <dbReference type="EMBL" id="RPB13876.1"/>
    </source>
</evidence>
<keyword evidence="3" id="KW-1185">Reference proteome</keyword>
<proteinExistence type="predicted"/>
<name>A0A3N4KTN2_9PEZI</name>
<dbReference type="Proteomes" id="UP000277580">
    <property type="component" value="Unassembled WGS sequence"/>
</dbReference>
<dbReference type="AlphaFoldDB" id="A0A3N4KTN2"/>